<proteinExistence type="predicted"/>
<reference evidence="2 4" key="2">
    <citation type="submission" date="2024-09" db="EMBL/GenBank/DDBJ databases">
        <title>Description of Labrys sedimenti sp. nov., isolated from a diclofenac-degrading enrichment culture, and genome-based reclassification of Labrys portucalensis as a later heterotypic synonym of Labrys neptuniae.</title>
        <authorList>
            <person name="Tancsics A."/>
            <person name="Csepanyi A."/>
        </authorList>
    </citation>
    <scope>NUCLEOTIDE SEQUENCE [LARGE SCALE GENOMIC DNA]</scope>
    <source>
        <strain evidence="2 4">LMG 23412</strain>
    </source>
</reference>
<dbReference type="EMBL" id="JBFNQD010000003">
    <property type="protein sequence ID" value="MEW9306563.1"/>
    <property type="molecule type" value="Genomic_DNA"/>
</dbReference>
<evidence type="ECO:0000313" key="4">
    <source>
        <dbReference type="Proteomes" id="UP001595190"/>
    </source>
</evidence>
<name>A0ABV3PN02_9HYPH</name>
<dbReference type="RefSeq" id="WP_367624245.1">
    <property type="nucleotide sequence ID" value="NZ_JBFNQD010000003.1"/>
</dbReference>
<protein>
    <recommendedName>
        <fullName evidence="5">DUF4352 domain-containing protein</fullName>
    </recommendedName>
</protein>
<organism evidence="1 3">
    <name type="scientific">Labrys neptuniae</name>
    <dbReference type="NCBI Taxonomy" id="376174"/>
    <lineage>
        <taxon>Bacteria</taxon>
        <taxon>Pseudomonadati</taxon>
        <taxon>Pseudomonadota</taxon>
        <taxon>Alphaproteobacteria</taxon>
        <taxon>Hyphomicrobiales</taxon>
        <taxon>Xanthobacteraceae</taxon>
        <taxon>Labrys</taxon>
    </lineage>
</organism>
<evidence type="ECO:0000313" key="3">
    <source>
        <dbReference type="Proteomes" id="UP001555786"/>
    </source>
</evidence>
<evidence type="ECO:0000313" key="2">
    <source>
        <dbReference type="EMBL" id="MFC2250264.1"/>
    </source>
</evidence>
<accession>A0ABV3PN02</accession>
<keyword evidence="3" id="KW-1185">Reference proteome</keyword>
<dbReference type="EMBL" id="JBHGPK010000003">
    <property type="protein sequence ID" value="MFC2250264.1"/>
    <property type="molecule type" value="Genomic_DNA"/>
</dbReference>
<gene>
    <name evidence="1" type="ORF">ABXS05_13515</name>
    <name evidence="2" type="ORF">ACETRX_11625</name>
</gene>
<sequence>MADANGTLSKLRAGFSRQSLKTKVLTGIGGFAAAAISLGASLYQLRNPDQVPNRAAGQTIEAGRWLVTPNAAAPASVLPDGRPVKAGRRAVVLELTLANRTEGTSNAVTGILKLTNVAGAEGPDFYLVRDRERLMALQPRLPERLQAVWTLPADAALPKTLELTVAGVTFKPKDNLYGAPGWFNPHDVARVSVPLDAAGAPG</sequence>
<reference evidence="1 3" key="1">
    <citation type="submission" date="2024-07" db="EMBL/GenBank/DDBJ databases">
        <title>Description of Labrys sedimenti sp. nov., isolated from a diclofenac-degrading enrichment culture.</title>
        <authorList>
            <person name="Tancsics A."/>
            <person name="Csepanyi A."/>
        </authorList>
    </citation>
    <scope>NUCLEOTIDE SEQUENCE [LARGE SCALE GENOMIC DNA]</scope>
    <source>
        <strain evidence="1 3">LMG 23578</strain>
    </source>
</reference>
<evidence type="ECO:0008006" key="5">
    <source>
        <dbReference type="Google" id="ProtNLM"/>
    </source>
</evidence>
<comment type="caution">
    <text evidence="1">The sequence shown here is derived from an EMBL/GenBank/DDBJ whole genome shotgun (WGS) entry which is preliminary data.</text>
</comment>
<dbReference type="Proteomes" id="UP001595190">
    <property type="component" value="Unassembled WGS sequence"/>
</dbReference>
<dbReference type="Proteomes" id="UP001555786">
    <property type="component" value="Unassembled WGS sequence"/>
</dbReference>
<evidence type="ECO:0000313" key="1">
    <source>
        <dbReference type="EMBL" id="MEW9306563.1"/>
    </source>
</evidence>